<reference evidence="5" key="1">
    <citation type="submission" date="2021-11" db="EMBL/GenBank/DDBJ databases">
        <authorList>
            <person name="Schell T."/>
        </authorList>
    </citation>
    <scope>NUCLEOTIDE SEQUENCE</scope>
    <source>
        <strain evidence="5">M5</strain>
    </source>
</reference>
<dbReference type="SUPFAM" id="SSF49842">
    <property type="entry name" value="TNF-like"/>
    <property type="match status" value="1"/>
</dbReference>
<evidence type="ECO:0000256" key="1">
    <source>
        <dbReference type="ARBA" id="ARBA00004613"/>
    </source>
</evidence>
<accession>A0A8J2RQ64</accession>
<proteinExistence type="predicted"/>
<keyword evidence="3" id="KW-0732">Signal</keyword>
<dbReference type="Proteomes" id="UP000789390">
    <property type="component" value="Unassembled WGS sequence"/>
</dbReference>
<keyword evidence="6" id="KW-1185">Reference proteome</keyword>
<evidence type="ECO:0000313" key="6">
    <source>
        <dbReference type="Proteomes" id="UP000789390"/>
    </source>
</evidence>
<protein>
    <recommendedName>
        <fullName evidence="4">C1q domain-containing protein</fullName>
    </recommendedName>
</protein>
<sequence>MGAKSVEMLYCDFSKATNDADFQKWLGYVDRSNSVPGTYFFAFTGGDVRFLGPTTTILAVLIELQLNGQRVGTSRVTESNTAGNVHSELTMQSTLDLKAGDKIWLQIFCMTPGGVAFLYDNPNADQRFNHFTGWLLEENLAGIL</sequence>
<dbReference type="PANTHER" id="PTHR22923">
    <property type="entry name" value="CEREBELLIN-RELATED"/>
    <property type="match status" value="1"/>
</dbReference>
<evidence type="ECO:0000313" key="5">
    <source>
        <dbReference type="EMBL" id="CAH0106851.1"/>
    </source>
</evidence>
<organism evidence="5 6">
    <name type="scientific">Daphnia galeata</name>
    <dbReference type="NCBI Taxonomy" id="27404"/>
    <lineage>
        <taxon>Eukaryota</taxon>
        <taxon>Metazoa</taxon>
        <taxon>Ecdysozoa</taxon>
        <taxon>Arthropoda</taxon>
        <taxon>Crustacea</taxon>
        <taxon>Branchiopoda</taxon>
        <taxon>Diplostraca</taxon>
        <taxon>Cladocera</taxon>
        <taxon>Anomopoda</taxon>
        <taxon>Daphniidae</taxon>
        <taxon>Daphnia</taxon>
    </lineage>
</organism>
<comment type="caution">
    <text evidence="5">The sequence shown here is derived from an EMBL/GenBank/DDBJ whole genome shotgun (WGS) entry which is preliminary data.</text>
</comment>
<dbReference type="AlphaFoldDB" id="A0A8J2RQ64"/>
<keyword evidence="2" id="KW-0964">Secreted</keyword>
<dbReference type="PANTHER" id="PTHR22923:SF62">
    <property type="entry name" value="CVP18"/>
    <property type="match status" value="1"/>
</dbReference>
<evidence type="ECO:0000256" key="3">
    <source>
        <dbReference type="ARBA" id="ARBA00022729"/>
    </source>
</evidence>
<dbReference type="GO" id="GO:0005615">
    <property type="term" value="C:extracellular space"/>
    <property type="evidence" value="ECO:0007669"/>
    <property type="project" value="TreeGrafter"/>
</dbReference>
<dbReference type="InterPro" id="IPR008983">
    <property type="entry name" value="Tumour_necrosis_fac-like_dom"/>
</dbReference>
<dbReference type="InterPro" id="IPR050822">
    <property type="entry name" value="Cerebellin_Synaptic_Org"/>
</dbReference>
<evidence type="ECO:0000259" key="4">
    <source>
        <dbReference type="Pfam" id="PF00386"/>
    </source>
</evidence>
<feature type="domain" description="C1q" evidence="4">
    <location>
        <begin position="34"/>
        <end position="136"/>
    </location>
</feature>
<dbReference type="InterPro" id="IPR001073">
    <property type="entry name" value="C1q_dom"/>
</dbReference>
<dbReference type="Pfam" id="PF00386">
    <property type="entry name" value="C1q"/>
    <property type="match status" value="1"/>
</dbReference>
<comment type="subcellular location">
    <subcellularLocation>
        <location evidence="1">Secreted</location>
    </subcellularLocation>
</comment>
<name>A0A8J2RQ64_9CRUS</name>
<gene>
    <name evidence="5" type="ORF">DGAL_LOCUS10013</name>
</gene>
<dbReference type="OrthoDB" id="6154955at2759"/>
<evidence type="ECO:0000256" key="2">
    <source>
        <dbReference type="ARBA" id="ARBA00022525"/>
    </source>
</evidence>
<dbReference type="Gene3D" id="2.60.120.40">
    <property type="match status" value="1"/>
</dbReference>
<dbReference type="EMBL" id="CAKKLH010000235">
    <property type="protein sequence ID" value="CAH0106851.1"/>
    <property type="molecule type" value="Genomic_DNA"/>
</dbReference>